<name>A0A2M6WXE1_9BACT</name>
<dbReference type="InterPro" id="IPR019277">
    <property type="entry name" value="DUF2304"/>
</dbReference>
<evidence type="ECO:0008006" key="4">
    <source>
        <dbReference type="Google" id="ProtNLM"/>
    </source>
</evidence>
<evidence type="ECO:0000313" key="2">
    <source>
        <dbReference type="EMBL" id="PIT97458.1"/>
    </source>
</evidence>
<comment type="caution">
    <text evidence="2">The sequence shown here is derived from an EMBL/GenBank/DDBJ whole genome shotgun (WGS) entry which is preliminary data.</text>
</comment>
<evidence type="ECO:0000256" key="1">
    <source>
        <dbReference type="SAM" id="Phobius"/>
    </source>
</evidence>
<proteinExistence type="predicted"/>
<dbReference type="EMBL" id="PEZV01000009">
    <property type="protein sequence ID" value="PIT97458.1"/>
    <property type="molecule type" value="Genomic_DNA"/>
</dbReference>
<keyword evidence="1" id="KW-0472">Membrane</keyword>
<dbReference type="AlphaFoldDB" id="A0A2M6WXE1"/>
<reference evidence="3" key="1">
    <citation type="submission" date="2017-09" db="EMBL/GenBank/DDBJ databases">
        <title>Depth-based differentiation of microbial function through sediment-hosted aquifers and enrichment of novel symbionts in the deep terrestrial subsurface.</title>
        <authorList>
            <person name="Probst A.J."/>
            <person name="Ladd B."/>
            <person name="Jarett J.K."/>
            <person name="Geller-Mcgrath D.E."/>
            <person name="Sieber C.M.K."/>
            <person name="Emerson J.B."/>
            <person name="Anantharaman K."/>
            <person name="Thomas B.C."/>
            <person name="Malmstrom R."/>
            <person name="Stieglmeier M."/>
            <person name="Klingl A."/>
            <person name="Woyke T."/>
            <person name="Ryan C.M."/>
            <person name="Banfield J.F."/>
        </authorList>
    </citation>
    <scope>NUCLEOTIDE SEQUENCE [LARGE SCALE GENOMIC DNA]</scope>
</reference>
<dbReference type="Proteomes" id="UP000228596">
    <property type="component" value="Unassembled WGS sequence"/>
</dbReference>
<evidence type="ECO:0000313" key="3">
    <source>
        <dbReference type="Proteomes" id="UP000228596"/>
    </source>
</evidence>
<keyword evidence="1" id="KW-1133">Transmembrane helix</keyword>
<feature type="transmembrane region" description="Helical" evidence="1">
    <location>
        <begin position="34"/>
        <end position="54"/>
    </location>
</feature>
<sequence length="119" mass="13841">MLIFAKVFAILLAVLVIARSLTDYKNKKESIEMTIFWVIIWTSIIVFAFSPSLIDKLITKLGGSRTGLGTIFGMGLVFVLFISYRIYIKANRIEKNLDLLSRNYTLLELEHKKKRRKRR</sequence>
<gene>
    <name evidence="2" type="ORF">COT77_01310</name>
</gene>
<accession>A0A2M6WXE1</accession>
<protein>
    <recommendedName>
        <fullName evidence="4">DUF2304 domain-containing protein</fullName>
    </recommendedName>
</protein>
<keyword evidence="1" id="KW-0812">Transmembrane</keyword>
<dbReference type="Pfam" id="PF10066">
    <property type="entry name" value="DUF2304"/>
    <property type="match status" value="1"/>
</dbReference>
<feature type="transmembrane region" description="Helical" evidence="1">
    <location>
        <begin position="66"/>
        <end position="87"/>
    </location>
</feature>
<organism evidence="2 3">
    <name type="scientific">Candidatus Berkelbacteria bacterium CG10_big_fil_rev_8_21_14_0_10_41_12</name>
    <dbReference type="NCBI Taxonomy" id="1974513"/>
    <lineage>
        <taxon>Bacteria</taxon>
        <taxon>Candidatus Berkelbacteria</taxon>
    </lineage>
</organism>